<evidence type="ECO:0000313" key="1">
    <source>
        <dbReference type="EMBL" id="GHD63752.1"/>
    </source>
</evidence>
<sequence length="109" mass="11874">MTHETSRWLTLLRAEAERTSMRAVADRLGYSPASISLVLGDKYPGKTDRIAAAVLAKLDTIACPHLGQALTGDLCRQYALRDVPTSSPAAAAHWRACQSCKHRDEVCHA</sequence>
<dbReference type="EMBL" id="BMYO01000005">
    <property type="protein sequence ID" value="GHD63752.1"/>
    <property type="molecule type" value="Genomic_DNA"/>
</dbReference>
<proteinExistence type="predicted"/>
<reference evidence="2" key="1">
    <citation type="journal article" date="2019" name="Int. J. Syst. Evol. Microbiol.">
        <title>The Global Catalogue of Microorganisms (GCM) 10K type strain sequencing project: providing services to taxonomists for standard genome sequencing and annotation.</title>
        <authorList>
            <consortium name="The Broad Institute Genomics Platform"/>
            <consortium name="The Broad Institute Genome Sequencing Center for Infectious Disease"/>
            <person name="Wu L."/>
            <person name="Ma J."/>
        </authorList>
    </citation>
    <scope>NUCLEOTIDE SEQUENCE [LARGE SCALE GENOMIC DNA]</scope>
    <source>
        <strain evidence="2">KCTC 23701</strain>
    </source>
</reference>
<dbReference type="InterPro" id="IPR010982">
    <property type="entry name" value="Lambda_DNA-bd_dom_sf"/>
</dbReference>
<name>A0ABQ3H1E8_9NEIS</name>
<evidence type="ECO:0008006" key="3">
    <source>
        <dbReference type="Google" id="ProtNLM"/>
    </source>
</evidence>
<evidence type="ECO:0000313" key="2">
    <source>
        <dbReference type="Proteomes" id="UP000604737"/>
    </source>
</evidence>
<comment type="caution">
    <text evidence="1">The sequence shown here is derived from an EMBL/GenBank/DDBJ whole genome shotgun (WGS) entry which is preliminary data.</text>
</comment>
<gene>
    <name evidence="1" type="ORF">GCM10007350_21870</name>
</gene>
<dbReference type="Proteomes" id="UP000604737">
    <property type="component" value="Unassembled WGS sequence"/>
</dbReference>
<organism evidence="1 2">
    <name type="scientific">Jeongeupia chitinilytica</name>
    <dbReference type="NCBI Taxonomy" id="1041641"/>
    <lineage>
        <taxon>Bacteria</taxon>
        <taxon>Pseudomonadati</taxon>
        <taxon>Pseudomonadota</taxon>
        <taxon>Betaproteobacteria</taxon>
        <taxon>Neisseriales</taxon>
        <taxon>Chitinibacteraceae</taxon>
        <taxon>Jeongeupia</taxon>
    </lineage>
</organism>
<protein>
    <recommendedName>
        <fullName evidence="3">XRE family transcriptional regulator</fullName>
    </recommendedName>
</protein>
<dbReference type="RefSeq" id="WP_189460690.1">
    <property type="nucleotide sequence ID" value="NZ_BMYO01000005.1"/>
</dbReference>
<dbReference type="Gene3D" id="1.10.260.40">
    <property type="entry name" value="lambda repressor-like DNA-binding domains"/>
    <property type="match status" value="1"/>
</dbReference>
<keyword evidence="2" id="KW-1185">Reference proteome</keyword>
<accession>A0ABQ3H1E8</accession>